<dbReference type="PANTHER" id="PTHR21666">
    <property type="entry name" value="PEPTIDASE-RELATED"/>
    <property type="match status" value="1"/>
</dbReference>
<feature type="domain" description="M23ase beta-sheet core" evidence="3">
    <location>
        <begin position="279"/>
        <end position="372"/>
    </location>
</feature>
<dbReference type="Gene3D" id="2.70.70.10">
    <property type="entry name" value="Glucose Permease (Domain IIA)"/>
    <property type="match status" value="1"/>
</dbReference>
<name>A0ABV7GCV6_9GAMM</name>
<gene>
    <name evidence="4" type="ORF">ACFOE0_13590</name>
</gene>
<keyword evidence="2" id="KW-0732">Signal</keyword>
<evidence type="ECO:0000259" key="3">
    <source>
        <dbReference type="Pfam" id="PF01551"/>
    </source>
</evidence>
<dbReference type="Gene3D" id="6.10.250.3150">
    <property type="match status" value="1"/>
</dbReference>
<proteinExistence type="predicted"/>
<organism evidence="4 5">
    <name type="scientific">Shewanella submarina</name>
    <dbReference type="NCBI Taxonomy" id="2016376"/>
    <lineage>
        <taxon>Bacteria</taxon>
        <taxon>Pseudomonadati</taxon>
        <taxon>Pseudomonadota</taxon>
        <taxon>Gammaproteobacteria</taxon>
        <taxon>Alteromonadales</taxon>
        <taxon>Shewanellaceae</taxon>
        <taxon>Shewanella</taxon>
    </lineage>
</organism>
<evidence type="ECO:0000256" key="1">
    <source>
        <dbReference type="SAM" id="Coils"/>
    </source>
</evidence>
<dbReference type="Proteomes" id="UP001595621">
    <property type="component" value="Unassembled WGS sequence"/>
</dbReference>
<dbReference type="GO" id="GO:0016787">
    <property type="term" value="F:hydrolase activity"/>
    <property type="evidence" value="ECO:0007669"/>
    <property type="project" value="UniProtKB-KW"/>
</dbReference>
<feature type="chain" id="PRO_5047499484" evidence="2">
    <location>
        <begin position="25"/>
        <end position="377"/>
    </location>
</feature>
<dbReference type="PANTHER" id="PTHR21666:SF270">
    <property type="entry name" value="MUREIN HYDROLASE ACTIVATOR ENVC"/>
    <property type="match status" value="1"/>
</dbReference>
<keyword evidence="4" id="KW-0378">Hydrolase</keyword>
<evidence type="ECO:0000313" key="5">
    <source>
        <dbReference type="Proteomes" id="UP001595621"/>
    </source>
</evidence>
<dbReference type="EMBL" id="JBHRTD010000015">
    <property type="protein sequence ID" value="MFC3139215.1"/>
    <property type="molecule type" value="Genomic_DNA"/>
</dbReference>
<feature type="coiled-coil region" evidence="1">
    <location>
        <begin position="27"/>
        <end position="89"/>
    </location>
</feature>
<dbReference type="RefSeq" id="WP_380712156.1">
    <property type="nucleotide sequence ID" value="NZ_JAKILF010000006.1"/>
</dbReference>
<sequence length="377" mass="42337">MQKHTLAKACLMAGFLMFSSGLHAADLQDRQAELKRLQSQISKQQSSLQSTSKQREQLLSLLKQDEKAVARVAQKANETRKALKDIDKELADIASRQIQLNKLRDTQQDTLSKQLASAYLAGNHDYTKMLLNQQNPATIERMLAYYQYLNDARIQAITNLKITMEELTSLEEREQERKTRLNALMLDQQKQADELAKEQDQREQTLAQLQRVLQDKGAHLEQLQIEEASLKRVLEEAKRAVKQSASLNGLAKSRGKLSWPTKGKVRHSYGSQRSGGITWKGVILSAPEGREIKPVAPGKIIYADWLRGFGMVMVVDHGKGYMSLYGHAQALLKSVGEQVNTGDTIALVGRSGGQSEPGLYFEIRHKGQAINPARYCR</sequence>
<dbReference type="InterPro" id="IPR011055">
    <property type="entry name" value="Dup_hybrid_motif"/>
</dbReference>
<keyword evidence="5" id="KW-1185">Reference proteome</keyword>
<feature type="coiled-coil region" evidence="1">
    <location>
        <begin position="157"/>
        <end position="243"/>
    </location>
</feature>
<dbReference type="InterPro" id="IPR016047">
    <property type="entry name" value="M23ase_b-sheet_dom"/>
</dbReference>
<dbReference type="InterPro" id="IPR050570">
    <property type="entry name" value="Cell_wall_metabolism_enzyme"/>
</dbReference>
<keyword evidence="1" id="KW-0175">Coiled coil</keyword>
<evidence type="ECO:0000313" key="4">
    <source>
        <dbReference type="EMBL" id="MFC3139215.1"/>
    </source>
</evidence>
<accession>A0ABV7GCV6</accession>
<dbReference type="CDD" id="cd12797">
    <property type="entry name" value="M23_peptidase"/>
    <property type="match status" value="1"/>
</dbReference>
<evidence type="ECO:0000256" key="2">
    <source>
        <dbReference type="SAM" id="SignalP"/>
    </source>
</evidence>
<reference evidence="5" key="1">
    <citation type="journal article" date="2019" name="Int. J. Syst. Evol. Microbiol.">
        <title>The Global Catalogue of Microorganisms (GCM) 10K type strain sequencing project: providing services to taxonomists for standard genome sequencing and annotation.</title>
        <authorList>
            <consortium name="The Broad Institute Genomics Platform"/>
            <consortium name="The Broad Institute Genome Sequencing Center for Infectious Disease"/>
            <person name="Wu L."/>
            <person name="Ma J."/>
        </authorList>
    </citation>
    <scope>NUCLEOTIDE SEQUENCE [LARGE SCALE GENOMIC DNA]</scope>
    <source>
        <strain evidence="5">KCTC 52277</strain>
    </source>
</reference>
<comment type="caution">
    <text evidence="4">The sequence shown here is derived from an EMBL/GenBank/DDBJ whole genome shotgun (WGS) entry which is preliminary data.</text>
</comment>
<feature type="signal peptide" evidence="2">
    <location>
        <begin position="1"/>
        <end position="24"/>
    </location>
</feature>
<dbReference type="Pfam" id="PF01551">
    <property type="entry name" value="Peptidase_M23"/>
    <property type="match status" value="1"/>
</dbReference>
<dbReference type="SUPFAM" id="SSF51261">
    <property type="entry name" value="Duplicated hybrid motif"/>
    <property type="match status" value="1"/>
</dbReference>
<protein>
    <submittedName>
        <fullName evidence="4">Murein hydrolase activator EnvC family protein</fullName>
    </submittedName>
</protein>